<evidence type="ECO:0000256" key="1">
    <source>
        <dbReference type="SAM" id="MobiDB-lite"/>
    </source>
</evidence>
<reference evidence="4" key="1">
    <citation type="journal article" date="2019" name="Int. J. Syst. Evol. Microbiol.">
        <title>The Global Catalogue of Microorganisms (GCM) 10K type strain sequencing project: providing services to taxonomists for standard genome sequencing and annotation.</title>
        <authorList>
            <consortium name="The Broad Institute Genomics Platform"/>
            <consortium name="The Broad Institute Genome Sequencing Center for Infectious Disease"/>
            <person name="Wu L."/>
            <person name="Ma J."/>
        </authorList>
    </citation>
    <scope>NUCLEOTIDE SEQUENCE [LARGE SCALE GENOMIC DNA]</scope>
    <source>
        <strain evidence="4">JCM 17304</strain>
    </source>
</reference>
<dbReference type="PROSITE" id="PS50006">
    <property type="entry name" value="FHA_DOMAIN"/>
    <property type="match status" value="2"/>
</dbReference>
<protein>
    <recommendedName>
        <fullName evidence="2">FHA domain-containing protein</fullName>
    </recommendedName>
</protein>
<dbReference type="EMBL" id="BAABDM010000007">
    <property type="protein sequence ID" value="GAA4102703.1"/>
    <property type="molecule type" value="Genomic_DNA"/>
</dbReference>
<feature type="domain" description="FHA" evidence="2">
    <location>
        <begin position="22"/>
        <end position="71"/>
    </location>
</feature>
<organism evidence="3 4">
    <name type="scientific">Zhongshania borealis</name>
    <dbReference type="NCBI Taxonomy" id="889488"/>
    <lineage>
        <taxon>Bacteria</taxon>
        <taxon>Pseudomonadati</taxon>
        <taxon>Pseudomonadota</taxon>
        <taxon>Gammaproteobacteria</taxon>
        <taxon>Cellvibrionales</taxon>
        <taxon>Spongiibacteraceae</taxon>
        <taxon>Zhongshania</taxon>
    </lineage>
</organism>
<dbReference type="Gene3D" id="2.60.200.20">
    <property type="match status" value="2"/>
</dbReference>
<accession>A0ABP7X4J4</accession>
<comment type="caution">
    <text evidence="3">The sequence shown here is derived from an EMBL/GenBank/DDBJ whole genome shotgun (WGS) entry which is preliminary data.</text>
</comment>
<dbReference type="SUPFAM" id="SSF49879">
    <property type="entry name" value="SMAD/FHA domain"/>
    <property type="match status" value="2"/>
</dbReference>
<dbReference type="Pfam" id="PF00498">
    <property type="entry name" value="FHA"/>
    <property type="match status" value="2"/>
</dbReference>
<dbReference type="InterPro" id="IPR050923">
    <property type="entry name" value="Cell_Proc_Reg/RNA_Proc"/>
</dbReference>
<dbReference type="SMART" id="SM00240">
    <property type="entry name" value="FHA"/>
    <property type="match status" value="2"/>
</dbReference>
<feature type="domain" description="FHA" evidence="2">
    <location>
        <begin position="203"/>
        <end position="253"/>
    </location>
</feature>
<dbReference type="Proteomes" id="UP001500392">
    <property type="component" value="Unassembled WGS sequence"/>
</dbReference>
<evidence type="ECO:0000259" key="2">
    <source>
        <dbReference type="PROSITE" id="PS50006"/>
    </source>
</evidence>
<dbReference type="CDD" id="cd00060">
    <property type="entry name" value="FHA"/>
    <property type="match status" value="2"/>
</dbReference>
<name>A0ABP7X4J4_9GAMM</name>
<evidence type="ECO:0000313" key="4">
    <source>
        <dbReference type="Proteomes" id="UP001500392"/>
    </source>
</evidence>
<gene>
    <name evidence="3" type="ORF">GCM10022414_30700</name>
</gene>
<keyword evidence="4" id="KW-1185">Reference proteome</keyword>
<evidence type="ECO:0000313" key="3">
    <source>
        <dbReference type="EMBL" id="GAA4102703.1"/>
    </source>
</evidence>
<dbReference type="RefSeq" id="WP_344937721.1">
    <property type="nucleotide sequence ID" value="NZ_BAABDM010000007.1"/>
</dbReference>
<feature type="region of interest" description="Disordered" evidence="1">
    <location>
        <begin position="101"/>
        <end position="128"/>
    </location>
</feature>
<proteinExistence type="predicted"/>
<sequence length="311" mass="33538">MAHFKLYDTVNAIDHELTAAETSVGRSPESDIRLLSSSVSRNHGVLKITDNTLSFEDFGSSNGSYINTVKIEGKAALQNGDTLLIGDFELKVSRVSDEETTTFNNADDATQIGGYKPPPATPATPTEVSNEPDIPAMWSEHAGLEQASGTIFFSEAPASAANKNYRDGNLNNAPIGDTPRLVGLNLSLEGEIYPLDTATKTVWKIGRDQGNVDICLADSSISGLHAQLINEGPRWKVVNWMSTNGTFVNEQKGLSTYLKNGDIIRMGSAEFAFELPPQQVPVTRSDAVPQKKKCFLARLIGKLTGGPSVPR</sequence>
<dbReference type="InterPro" id="IPR000253">
    <property type="entry name" value="FHA_dom"/>
</dbReference>
<dbReference type="InterPro" id="IPR008984">
    <property type="entry name" value="SMAD_FHA_dom_sf"/>
</dbReference>
<dbReference type="PANTHER" id="PTHR23308">
    <property type="entry name" value="NUCLEAR INHIBITOR OF PROTEIN PHOSPHATASE-1"/>
    <property type="match status" value="1"/>
</dbReference>